<protein>
    <submittedName>
        <fullName evidence="1">Uncharacterized protein</fullName>
    </submittedName>
</protein>
<dbReference type="AlphaFoldDB" id="A0A0S4LWP5"/>
<sequence>MITWIGFAGKLIEFIAIKLLGKQLDLALDDKKRACRAFLDLHDALFDVEQVASKFLSMLQRIGVDKRPRLYSAWVRGFQEEVESCTARFVGAANQVSRVLEVLDPAVLLMFGQVHVSKMGMVAAASKVFSGGAAQFEVQWQSGEVRKLAGISYTSPPLSLMALDLEALYHSLGDMKLPRGMFEPGIDMLARSLPEENAPEVLAPNDLAGMAKLAMDLQQHIQVVRAARDRVRQFISAKFSVEDLLYVGSGKTA</sequence>
<dbReference type="RefSeq" id="WP_090751222.1">
    <property type="nucleotide sequence ID" value="NZ_CZQA01000014.1"/>
</dbReference>
<evidence type="ECO:0000313" key="1">
    <source>
        <dbReference type="EMBL" id="CUS39442.1"/>
    </source>
</evidence>
<gene>
    <name evidence="1" type="ORF">COMA1_80018</name>
</gene>
<dbReference type="Proteomes" id="UP000199032">
    <property type="component" value="Unassembled WGS sequence"/>
</dbReference>
<organism evidence="1 2">
    <name type="scientific">Candidatus Nitrospira nitrosa</name>
    <dbReference type="NCBI Taxonomy" id="1742972"/>
    <lineage>
        <taxon>Bacteria</taxon>
        <taxon>Pseudomonadati</taxon>
        <taxon>Nitrospirota</taxon>
        <taxon>Nitrospiria</taxon>
        <taxon>Nitrospirales</taxon>
        <taxon>Nitrospiraceae</taxon>
        <taxon>Nitrospira</taxon>
    </lineage>
</organism>
<keyword evidence="2" id="KW-1185">Reference proteome</keyword>
<evidence type="ECO:0000313" key="2">
    <source>
        <dbReference type="Proteomes" id="UP000199032"/>
    </source>
</evidence>
<accession>A0A0S4LWP5</accession>
<reference evidence="1 2" key="1">
    <citation type="submission" date="2015-10" db="EMBL/GenBank/DDBJ databases">
        <authorList>
            <person name="Gilbert D.G."/>
        </authorList>
    </citation>
    <scope>NUCLEOTIDE SEQUENCE [LARGE SCALE GENOMIC DNA]</scope>
    <source>
        <strain evidence="1">COMA1</strain>
    </source>
</reference>
<proteinExistence type="predicted"/>
<dbReference type="EMBL" id="CZQA01000014">
    <property type="protein sequence ID" value="CUS39442.1"/>
    <property type="molecule type" value="Genomic_DNA"/>
</dbReference>
<name>A0A0S4LWP5_9BACT</name>